<feature type="transmembrane region" description="Helical" evidence="3">
    <location>
        <begin position="30"/>
        <end position="52"/>
    </location>
</feature>
<reference evidence="6 7" key="1">
    <citation type="submission" date="2018-01" db="EMBL/GenBank/DDBJ databases">
        <title>The whole genome sequencing and assembly of Paenibacillus chitinolyticus KCCM 41400 strain.</title>
        <authorList>
            <person name="Kim J.-Y."/>
            <person name="Park M.-K."/>
            <person name="Lee Y.-J."/>
            <person name="Yi H."/>
            <person name="Bahn Y.-S."/>
            <person name="Kim J.F."/>
            <person name="Lee D.-W."/>
        </authorList>
    </citation>
    <scope>NUCLEOTIDE SEQUENCE [LARGE SCALE GENOMIC DNA]</scope>
    <source>
        <strain evidence="6 7">KCCM 41400</strain>
    </source>
</reference>
<feature type="region of interest" description="Disordered" evidence="2">
    <location>
        <begin position="118"/>
        <end position="144"/>
    </location>
</feature>
<dbReference type="CDD" id="cd12797">
    <property type="entry name" value="M23_peptidase"/>
    <property type="match status" value="1"/>
</dbReference>
<dbReference type="InterPro" id="IPR016047">
    <property type="entry name" value="M23ase_b-sheet_dom"/>
</dbReference>
<sequence>MKTKEDKKELTLMFIPGADKRVIRFKIPRISLYAVPSAAALVILGFSLTIYVQNTSHRSTTEQLTETFTGQEKQLTEQLMLKDSELEKLQIELIDLSKQAEQFKSKLEEIRKLENKISPGTAVSSGKSTAPPPSSLPDVGGTEMPVGTREMNELAAQTKSNLSGMIGDIDGLLVQLTESERKLEEARRLKRITPTIWPSDSRTVTSGFGVRQDPFNGRPNVHTGLDIDGELNDPVYAAADGTVTAAGYDSQHGNHIRIDHTRGIETEYLHLNKMEVQTGSTVRKGQIIGRVGTTGRSTGTHLHYEVHKNGTKINPSPYLISDRKDDN</sequence>
<evidence type="ECO:0000256" key="2">
    <source>
        <dbReference type="SAM" id="MobiDB-lite"/>
    </source>
</evidence>
<dbReference type="Gene3D" id="2.70.70.10">
    <property type="entry name" value="Glucose Permease (Domain IIA)"/>
    <property type="match status" value="1"/>
</dbReference>
<dbReference type="PANTHER" id="PTHR21666">
    <property type="entry name" value="PEPTIDASE-RELATED"/>
    <property type="match status" value="1"/>
</dbReference>
<evidence type="ECO:0000259" key="4">
    <source>
        <dbReference type="Pfam" id="PF01551"/>
    </source>
</evidence>
<dbReference type="OrthoDB" id="9805799at2"/>
<evidence type="ECO:0000313" key="8">
    <source>
        <dbReference type="Proteomes" id="UP001527202"/>
    </source>
</evidence>
<dbReference type="PANTHER" id="PTHR21666:SF270">
    <property type="entry name" value="MUREIN HYDROLASE ACTIVATOR ENVC"/>
    <property type="match status" value="1"/>
</dbReference>
<dbReference type="InterPro" id="IPR011055">
    <property type="entry name" value="Dup_hybrid_motif"/>
</dbReference>
<dbReference type="EMBL" id="JAMDMJ010000035">
    <property type="protein sequence ID" value="MCY9598833.1"/>
    <property type="molecule type" value="Genomic_DNA"/>
</dbReference>
<dbReference type="GeneID" id="95374132"/>
<proteinExistence type="predicted"/>
<dbReference type="SUPFAM" id="SSF51261">
    <property type="entry name" value="Duplicated hybrid motif"/>
    <property type="match status" value="1"/>
</dbReference>
<keyword evidence="3" id="KW-0472">Membrane</keyword>
<evidence type="ECO:0000313" key="7">
    <source>
        <dbReference type="Proteomes" id="UP000288943"/>
    </source>
</evidence>
<feature type="coiled-coil region" evidence="1">
    <location>
        <begin position="72"/>
        <end position="116"/>
    </location>
</feature>
<gene>
    <name evidence="5" type="ORF">M5X16_24045</name>
    <name evidence="6" type="ORF">PC41400_04810</name>
</gene>
<protein>
    <submittedName>
        <fullName evidence="5">M23 family metallopeptidase</fullName>
    </submittedName>
    <submittedName>
        <fullName evidence="6">M23 family peptidase</fullName>
    </submittedName>
</protein>
<dbReference type="Pfam" id="PF01551">
    <property type="entry name" value="Peptidase_M23"/>
    <property type="match status" value="1"/>
</dbReference>
<reference evidence="5 8" key="2">
    <citation type="submission" date="2022-05" db="EMBL/GenBank/DDBJ databases">
        <title>Genome Sequencing of Bee-Associated Microbes.</title>
        <authorList>
            <person name="Dunlap C."/>
        </authorList>
    </citation>
    <scope>NUCLEOTIDE SEQUENCE [LARGE SCALE GENOMIC DNA]</scope>
    <source>
        <strain evidence="5 8">NRRL B-23120</strain>
    </source>
</reference>
<evidence type="ECO:0000256" key="1">
    <source>
        <dbReference type="SAM" id="Coils"/>
    </source>
</evidence>
<dbReference type="AlphaFoldDB" id="A0A410WRJ0"/>
<keyword evidence="3" id="KW-0812">Transmembrane</keyword>
<organism evidence="6 7">
    <name type="scientific">Paenibacillus chitinolyticus</name>
    <dbReference type="NCBI Taxonomy" id="79263"/>
    <lineage>
        <taxon>Bacteria</taxon>
        <taxon>Bacillati</taxon>
        <taxon>Bacillota</taxon>
        <taxon>Bacilli</taxon>
        <taxon>Bacillales</taxon>
        <taxon>Paenibacillaceae</taxon>
        <taxon>Paenibacillus</taxon>
    </lineage>
</organism>
<keyword evidence="8" id="KW-1185">Reference proteome</keyword>
<keyword evidence="3" id="KW-1133">Transmembrane helix</keyword>
<dbReference type="GO" id="GO:0004222">
    <property type="term" value="F:metalloendopeptidase activity"/>
    <property type="evidence" value="ECO:0007669"/>
    <property type="project" value="TreeGrafter"/>
</dbReference>
<evidence type="ECO:0000313" key="6">
    <source>
        <dbReference type="EMBL" id="QAV17039.1"/>
    </source>
</evidence>
<dbReference type="FunFam" id="2.70.70.10:FF:000006">
    <property type="entry name" value="M23 family peptidase"/>
    <property type="match status" value="1"/>
</dbReference>
<dbReference type="KEGG" id="pchi:PC41400_04810"/>
<name>A0A410WRJ0_9BACL</name>
<dbReference type="InterPro" id="IPR050570">
    <property type="entry name" value="Cell_wall_metabolism_enzyme"/>
</dbReference>
<accession>A0A410WRJ0</accession>
<dbReference type="Proteomes" id="UP001527202">
    <property type="component" value="Unassembled WGS sequence"/>
</dbReference>
<dbReference type="Proteomes" id="UP000288943">
    <property type="component" value="Chromosome"/>
</dbReference>
<feature type="domain" description="M23ase beta-sheet core" evidence="4">
    <location>
        <begin position="221"/>
        <end position="315"/>
    </location>
</feature>
<evidence type="ECO:0000256" key="3">
    <source>
        <dbReference type="SAM" id="Phobius"/>
    </source>
</evidence>
<dbReference type="EMBL" id="CP026520">
    <property type="protein sequence ID" value="QAV17039.1"/>
    <property type="molecule type" value="Genomic_DNA"/>
</dbReference>
<evidence type="ECO:0000313" key="5">
    <source>
        <dbReference type="EMBL" id="MCY9598833.1"/>
    </source>
</evidence>
<keyword evidence="1" id="KW-0175">Coiled coil</keyword>
<dbReference type="RefSeq" id="WP_042234121.1">
    <property type="nucleotide sequence ID" value="NZ_CP026520.1"/>
</dbReference>